<dbReference type="GO" id="GO:0004096">
    <property type="term" value="F:catalase activity"/>
    <property type="evidence" value="ECO:0007669"/>
    <property type="project" value="UniProtKB-EC"/>
</dbReference>
<keyword evidence="11 14" id="KW-0376">Hydrogen peroxide</keyword>
<gene>
    <name evidence="17" type="ORF">EC844_10488</name>
</gene>
<feature type="active site" evidence="12">
    <location>
        <position position="72"/>
    </location>
</feature>
<evidence type="ECO:0000256" key="4">
    <source>
        <dbReference type="ARBA" id="ARBA00012314"/>
    </source>
</evidence>
<evidence type="ECO:0000256" key="11">
    <source>
        <dbReference type="ARBA" id="ARBA00023324"/>
    </source>
</evidence>
<feature type="signal peptide" evidence="15">
    <location>
        <begin position="1"/>
        <end position="21"/>
    </location>
</feature>
<comment type="function">
    <text evidence="2">Decomposes hydrogen peroxide into water and oxygen; serves to protect cells from the toxic effects of hydrogen peroxide.</text>
</comment>
<evidence type="ECO:0000256" key="5">
    <source>
        <dbReference type="ARBA" id="ARBA00014132"/>
    </source>
</evidence>
<dbReference type="AlphaFoldDB" id="A0A4R1XZG3"/>
<dbReference type="GO" id="GO:0046872">
    <property type="term" value="F:metal ion binding"/>
    <property type="evidence" value="ECO:0007669"/>
    <property type="project" value="UniProtKB-KW"/>
</dbReference>
<comment type="caution">
    <text evidence="17">The sequence shown here is derived from an EMBL/GenBank/DDBJ whole genome shotgun (WGS) entry which is preliminary data.</text>
</comment>
<dbReference type="EC" id="1.11.1.6" evidence="4 14"/>
<dbReference type="InterPro" id="IPR020835">
    <property type="entry name" value="Catalase_sf"/>
</dbReference>
<evidence type="ECO:0000256" key="10">
    <source>
        <dbReference type="ARBA" id="ARBA00023004"/>
    </source>
</evidence>
<keyword evidence="9 14" id="KW-0560">Oxidoreductase</keyword>
<dbReference type="PROSITE" id="PS51402">
    <property type="entry name" value="CATALASE_3"/>
    <property type="match status" value="1"/>
</dbReference>
<dbReference type="Pfam" id="PF00199">
    <property type="entry name" value="Catalase"/>
    <property type="match status" value="1"/>
</dbReference>
<dbReference type="PRINTS" id="PR00067">
    <property type="entry name" value="CATALASE"/>
</dbReference>
<keyword evidence="6 14" id="KW-0575">Peroxidase</keyword>
<evidence type="ECO:0000256" key="14">
    <source>
        <dbReference type="RuleBase" id="RU000498"/>
    </source>
</evidence>
<dbReference type="InterPro" id="IPR024711">
    <property type="entry name" value="Catalase_clade1/3"/>
</dbReference>
<feature type="binding site" description="axial binding residue" evidence="13">
    <location>
        <position position="354"/>
    </location>
    <ligand>
        <name>heme</name>
        <dbReference type="ChEBI" id="CHEBI:30413"/>
    </ligand>
    <ligandPart>
        <name>Fe</name>
        <dbReference type="ChEBI" id="CHEBI:18248"/>
    </ligandPart>
</feature>
<dbReference type="CDD" id="cd08154">
    <property type="entry name" value="catalase_clade_1"/>
    <property type="match status" value="1"/>
</dbReference>
<dbReference type="Proteomes" id="UP000294963">
    <property type="component" value="Unassembled WGS sequence"/>
</dbReference>
<evidence type="ECO:0000259" key="16">
    <source>
        <dbReference type="SMART" id="SM01060"/>
    </source>
</evidence>
<keyword evidence="18" id="KW-1185">Reference proteome</keyword>
<proteinExistence type="inferred from homology"/>
<keyword evidence="15" id="KW-0732">Signal</keyword>
<comment type="similarity">
    <text evidence="3 14">Belongs to the catalase family.</text>
</comment>
<reference evidence="17 18" key="1">
    <citation type="submission" date="2019-03" db="EMBL/GenBank/DDBJ databases">
        <title>Genomic analyses of the natural microbiome of Caenorhabditis elegans.</title>
        <authorList>
            <person name="Samuel B."/>
        </authorList>
    </citation>
    <scope>NUCLEOTIDE SEQUENCE [LARGE SCALE GENOMIC DNA]</scope>
    <source>
        <strain evidence="17 18">JUb89</strain>
    </source>
</reference>
<keyword evidence="10 13" id="KW-0408">Iron</keyword>
<dbReference type="EMBL" id="SLVJ01000004">
    <property type="protein sequence ID" value="TCM68712.1"/>
    <property type="molecule type" value="Genomic_DNA"/>
</dbReference>
<comment type="catalytic activity">
    <reaction evidence="14">
        <text>2 H2O2 = O2 + 2 H2O</text>
        <dbReference type="Rhea" id="RHEA:20309"/>
        <dbReference type="ChEBI" id="CHEBI:15377"/>
        <dbReference type="ChEBI" id="CHEBI:15379"/>
        <dbReference type="ChEBI" id="CHEBI:16240"/>
        <dbReference type="EC" id="1.11.1.6"/>
    </reaction>
</comment>
<keyword evidence="8 13" id="KW-0479">Metal-binding</keyword>
<dbReference type="SMART" id="SM01060">
    <property type="entry name" value="Catalase"/>
    <property type="match status" value="1"/>
</dbReference>
<dbReference type="InterPro" id="IPR018028">
    <property type="entry name" value="Catalase"/>
</dbReference>
<feature type="domain" description="Catalase core" evidence="16">
    <location>
        <begin position="25"/>
        <end position="415"/>
    </location>
</feature>
<evidence type="ECO:0000256" key="9">
    <source>
        <dbReference type="ARBA" id="ARBA00023002"/>
    </source>
</evidence>
<dbReference type="SUPFAM" id="SSF56634">
    <property type="entry name" value="Heme-dependent catalase-like"/>
    <property type="match status" value="1"/>
</dbReference>
<evidence type="ECO:0000313" key="18">
    <source>
        <dbReference type="Proteomes" id="UP000294963"/>
    </source>
</evidence>
<dbReference type="InterPro" id="IPR011614">
    <property type="entry name" value="Catalase_core"/>
</dbReference>
<protein>
    <recommendedName>
        <fullName evidence="5 14">Catalase</fullName>
        <ecNumber evidence="4 14">1.11.1.6</ecNumber>
    </recommendedName>
</protein>
<dbReference type="InterPro" id="IPR010582">
    <property type="entry name" value="Catalase_immune_responsive"/>
</dbReference>
<dbReference type="GO" id="GO:0042542">
    <property type="term" value="P:response to hydrogen peroxide"/>
    <property type="evidence" value="ECO:0007669"/>
    <property type="project" value="TreeGrafter"/>
</dbReference>
<evidence type="ECO:0000256" key="15">
    <source>
        <dbReference type="SAM" id="SignalP"/>
    </source>
</evidence>
<organism evidence="17 18">
    <name type="scientific">Acinetobacter calcoaceticus</name>
    <dbReference type="NCBI Taxonomy" id="471"/>
    <lineage>
        <taxon>Bacteria</taxon>
        <taxon>Pseudomonadati</taxon>
        <taxon>Pseudomonadota</taxon>
        <taxon>Gammaproteobacteria</taxon>
        <taxon>Moraxellales</taxon>
        <taxon>Moraxellaceae</taxon>
        <taxon>Acinetobacter</taxon>
        <taxon>Acinetobacter calcoaceticus/baumannii complex</taxon>
    </lineage>
</organism>
<dbReference type="Pfam" id="PF06628">
    <property type="entry name" value="Catalase-rel"/>
    <property type="match status" value="1"/>
</dbReference>
<dbReference type="PROSITE" id="PS00437">
    <property type="entry name" value="CATALASE_1"/>
    <property type="match status" value="1"/>
</dbReference>
<dbReference type="GO" id="GO:0042744">
    <property type="term" value="P:hydrogen peroxide catabolic process"/>
    <property type="evidence" value="ECO:0007669"/>
    <property type="project" value="UniProtKB-KW"/>
</dbReference>
<name>A0A4R1XZG3_ACICA</name>
<dbReference type="InterPro" id="IPR002226">
    <property type="entry name" value="Catalase_haem_BS"/>
</dbReference>
<dbReference type="Gene3D" id="2.40.180.10">
    <property type="entry name" value="Catalase core domain"/>
    <property type="match status" value="1"/>
</dbReference>
<accession>A0A4R1XZG3</accession>
<evidence type="ECO:0000256" key="8">
    <source>
        <dbReference type="ARBA" id="ARBA00022723"/>
    </source>
</evidence>
<feature type="active site" evidence="12">
    <location>
        <position position="144"/>
    </location>
</feature>
<evidence type="ECO:0000256" key="7">
    <source>
        <dbReference type="ARBA" id="ARBA00022617"/>
    </source>
</evidence>
<dbReference type="PROSITE" id="PS00438">
    <property type="entry name" value="CATALASE_2"/>
    <property type="match status" value="1"/>
</dbReference>
<dbReference type="PIRSF" id="PIRSF038928">
    <property type="entry name" value="Catalase_clade1-3"/>
    <property type="match status" value="1"/>
</dbReference>
<evidence type="ECO:0000256" key="12">
    <source>
        <dbReference type="PIRSR" id="PIRSR038928-1"/>
    </source>
</evidence>
<evidence type="ECO:0000313" key="17">
    <source>
        <dbReference type="EMBL" id="TCM68712.1"/>
    </source>
</evidence>
<comment type="cofactor">
    <cofactor evidence="1 13">
        <name>heme</name>
        <dbReference type="ChEBI" id="CHEBI:30413"/>
    </cofactor>
</comment>
<evidence type="ECO:0000256" key="13">
    <source>
        <dbReference type="PIRSR" id="PIRSR038928-2"/>
    </source>
</evidence>
<feature type="chain" id="PRO_5020680849" description="Catalase" evidence="15">
    <location>
        <begin position="22"/>
        <end position="515"/>
    </location>
</feature>
<dbReference type="PANTHER" id="PTHR11465:SF23">
    <property type="entry name" value="CATALASE-2"/>
    <property type="match status" value="1"/>
</dbReference>
<evidence type="ECO:0000256" key="3">
    <source>
        <dbReference type="ARBA" id="ARBA00005329"/>
    </source>
</evidence>
<dbReference type="PANTHER" id="PTHR11465">
    <property type="entry name" value="CATALASE"/>
    <property type="match status" value="1"/>
</dbReference>
<evidence type="ECO:0000256" key="6">
    <source>
        <dbReference type="ARBA" id="ARBA00022559"/>
    </source>
</evidence>
<evidence type="ECO:0000256" key="1">
    <source>
        <dbReference type="ARBA" id="ARBA00001971"/>
    </source>
</evidence>
<dbReference type="GO" id="GO:0020037">
    <property type="term" value="F:heme binding"/>
    <property type="evidence" value="ECO:0007669"/>
    <property type="project" value="InterPro"/>
</dbReference>
<dbReference type="GO" id="GO:0005737">
    <property type="term" value="C:cytoplasm"/>
    <property type="evidence" value="ECO:0007669"/>
    <property type="project" value="TreeGrafter"/>
</dbReference>
<keyword evidence="7 13" id="KW-0349">Heme</keyword>
<sequence length="515" mass="57613">MMLKRLMATAVFTAMSTAVFSSGLTSDNGAPVGDNQNSITAGEQGSVLLQDVQLVQKLQRFGRERIPERVVHARGTGVYGEFVASKDLSDLTVASLFKGGTKTPVFVRFSTVIHPKGSPETLRDPHGFAVKFYTQQGNWDLVGNNLPVFFIRDAIKFPDFIHAMKPSPVTNVQDPNRVFDFLQSQPWSVNMLTYVYSNNGVPASYREQDGFGVHAFKLYNAQGEYKYVKFNWRSQQGIKGLNQEQIKDVQAKDFNHLSNDLYKQVNAGNFPKWDLYIQVLDPKDLDKFDFNPLDATKIWPNDLVPEFKVGSMTLNRMPKNFFNETEQSALAPGNLVPGIEPSEDRLLQGRIFSYSDTQQYRLGANHQQLPVNRPLVKVNNNNQEGQMNMQETRSDVNSDVSADVNYEPSRIAPKPASAHARAVATPLTGEVMQQAISKQLPFKQAGDLYRSYSVQEKNDLIRNLAADLGVVKDAETKNIMLSYFYKADADYGTRLSKATGGQLSVVKAKAQQLKD</sequence>
<dbReference type="InterPro" id="IPR024708">
    <property type="entry name" value="Catalase_AS"/>
</dbReference>
<evidence type="ECO:0000256" key="2">
    <source>
        <dbReference type="ARBA" id="ARBA00002974"/>
    </source>
</evidence>